<dbReference type="InterPro" id="IPR017938">
    <property type="entry name" value="Riboflavin_synthase-like_b-brl"/>
</dbReference>
<name>I0Z3V7_COCSC</name>
<dbReference type="Proteomes" id="UP000007264">
    <property type="component" value="Unassembled WGS sequence"/>
</dbReference>
<dbReference type="GO" id="GO:0016491">
    <property type="term" value="F:oxidoreductase activity"/>
    <property type="evidence" value="ECO:0007669"/>
    <property type="project" value="InterPro"/>
</dbReference>
<evidence type="ECO:0000313" key="2">
    <source>
        <dbReference type="EMBL" id="EIE25326.1"/>
    </source>
</evidence>
<feature type="domain" description="Oxidoreductase FAD/NAD(P)-binding" evidence="1">
    <location>
        <begin position="187"/>
        <end position="282"/>
    </location>
</feature>
<dbReference type="PANTHER" id="PTHR47215">
    <property type="match status" value="1"/>
</dbReference>
<dbReference type="Pfam" id="PF00175">
    <property type="entry name" value="NAD_binding_1"/>
    <property type="match status" value="1"/>
</dbReference>
<dbReference type="SUPFAM" id="SSF63380">
    <property type="entry name" value="Riboflavin synthase domain-like"/>
    <property type="match status" value="1"/>
</dbReference>
<evidence type="ECO:0000313" key="3">
    <source>
        <dbReference type="Proteomes" id="UP000007264"/>
    </source>
</evidence>
<reference evidence="2 3" key="1">
    <citation type="journal article" date="2012" name="Genome Biol.">
        <title>The genome of the polar eukaryotic microalga coccomyxa subellipsoidea reveals traits of cold adaptation.</title>
        <authorList>
            <person name="Blanc G."/>
            <person name="Agarkova I."/>
            <person name="Grimwood J."/>
            <person name="Kuo A."/>
            <person name="Brueggeman A."/>
            <person name="Dunigan D."/>
            <person name="Gurnon J."/>
            <person name="Ladunga I."/>
            <person name="Lindquist E."/>
            <person name="Lucas S."/>
            <person name="Pangilinan J."/>
            <person name="Proschold T."/>
            <person name="Salamov A."/>
            <person name="Schmutz J."/>
            <person name="Weeks D."/>
            <person name="Yamada T."/>
            <person name="Claverie J.M."/>
            <person name="Grigoriev I."/>
            <person name="Van Etten J."/>
            <person name="Lomsadze A."/>
            <person name="Borodovsky M."/>
        </authorList>
    </citation>
    <scope>NUCLEOTIDE SEQUENCE [LARGE SCALE GENOMIC DNA]</scope>
    <source>
        <strain evidence="2 3">C-169</strain>
    </source>
</reference>
<dbReference type="OrthoDB" id="1856718at2759"/>
<dbReference type="CDD" id="cd00322">
    <property type="entry name" value="FNR_like"/>
    <property type="match status" value="1"/>
</dbReference>
<gene>
    <name evidence="2" type="ORF">COCSUDRAFT_52836</name>
</gene>
<dbReference type="STRING" id="574566.I0Z3V7"/>
<evidence type="ECO:0000259" key="1">
    <source>
        <dbReference type="Pfam" id="PF00175"/>
    </source>
</evidence>
<dbReference type="Gene3D" id="3.40.50.80">
    <property type="entry name" value="Nucleotide-binding domain of ferredoxin-NADP reductase (FNR) module"/>
    <property type="match status" value="1"/>
</dbReference>
<dbReference type="eggNOG" id="ENOG502QQ7C">
    <property type="taxonomic scope" value="Eukaryota"/>
</dbReference>
<dbReference type="RefSeq" id="XP_005649870.1">
    <property type="nucleotide sequence ID" value="XM_005649813.1"/>
</dbReference>
<dbReference type="AlphaFoldDB" id="I0Z3V7"/>
<dbReference type="PANTHER" id="PTHR47215:SF1">
    <property type="entry name" value="F9L1.8 PROTEIN"/>
    <property type="match status" value="1"/>
</dbReference>
<dbReference type="EMBL" id="AGSI01000004">
    <property type="protein sequence ID" value="EIE25326.1"/>
    <property type="molecule type" value="Genomic_DNA"/>
</dbReference>
<protein>
    <submittedName>
        <fullName evidence="2">Ferredoxin reductase-like protein</fullName>
    </submittedName>
</protein>
<dbReference type="InterPro" id="IPR001433">
    <property type="entry name" value="OxRdtase_FAD/NAD-bd"/>
</dbReference>
<dbReference type="GeneID" id="17043328"/>
<comment type="caution">
    <text evidence="2">The sequence shown here is derived from an EMBL/GenBank/DDBJ whole genome shotgun (WGS) entry which is preliminary data.</text>
</comment>
<dbReference type="Gene3D" id="2.40.30.10">
    <property type="entry name" value="Translation factors"/>
    <property type="match status" value="1"/>
</dbReference>
<keyword evidence="3" id="KW-1185">Reference proteome</keyword>
<accession>I0Z3V7</accession>
<sequence>MATSYVHRGPCAGSLVGPCRSWLAPSSSLRACRSITQQRGLCWTNMARSSKQHSLSRKHGRQQQMKVCAGWGAEIEWSRGTIVETSKAAEGLVRLTVDIGQLAKGYTKGGQYLQLKVGDSKPGYFAIASAPSPERPIELLVKNQGSTAEILCDSKPGDEVDVSPVMGKGFSLDRAAPEQAPDLFIFATGTGISPVKALIESGELQTDKRKSVRLYYGTFNPDSTAYRELFAQWEETGVKVINVYSGFGDGYVQHVFEKDGGVSDGEHTAVILCGQKEMAEAITAIVEKKGVKKDFILTNF</sequence>
<dbReference type="KEGG" id="csl:COCSUDRAFT_52836"/>
<dbReference type="SUPFAM" id="SSF52343">
    <property type="entry name" value="Ferredoxin reductase-like, C-terminal NADP-linked domain"/>
    <property type="match status" value="1"/>
</dbReference>
<organism evidence="2 3">
    <name type="scientific">Coccomyxa subellipsoidea (strain C-169)</name>
    <name type="common">Green microalga</name>
    <dbReference type="NCBI Taxonomy" id="574566"/>
    <lineage>
        <taxon>Eukaryota</taxon>
        <taxon>Viridiplantae</taxon>
        <taxon>Chlorophyta</taxon>
        <taxon>core chlorophytes</taxon>
        <taxon>Trebouxiophyceae</taxon>
        <taxon>Trebouxiophyceae incertae sedis</taxon>
        <taxon>Coccomyxaceae</taxon>
        <taxon>Coccomyxa</taxon>
        <taxon>Coccomyxa subellipsoidea</taxon>
    </lineage>
</organism>
<proteinExistence type="predicted"/>
<dbReference type="InterPro" id="IPR039261">
    <property type="entry name" value="FNR_nucleotide-bd"/>
</dbReference>